<proteinExistence type="predicted"/>
<sequence>MKSAKGQAFVTDASKPIVPDALSRSPLIRTVEFDTRAIDPIAEVLDVAATVAPFRLPSSTVWQMTVPGAAGRPVAMVTLWPGIGRVDVVAGQATVVFTGVVRVELVPGVEVQFRRANREVLIVARGGRVIVRV</sequence>
<evidence type="ECO:0000313" key="1">
    <source>
        <dbReference type="EMBL" id="CAA9550120.1"/>
    </source>
</evidence>
<name>A0A6J4UKY6_9BACT</name>
<gene>
    <name evidence="1" type="ORF">AVDCRST_MAG43-994</name>
</gene>
<dbReference type="EMBL" id="CADCWI010000049">
    <property type="protein sequence ID" value="CAA9550120.1"/>
    <property type="molecule type" value="Genomic_DNA"/>
</dbReference>
<organism evidence="1">
    <name type="scientific">uncultured Thermomicrobiales bacterium</name>
    <dbReference type="NCBI Taxonomy" id="1645740"/>
    <lineage>
        <taxon>Bacteria</taxon>
        <taxon>Pseudomonadati</taxon>
        <taxon>Thermomicrobiota</taxon>
        <taxon>Thermomicrobia</taxon>
        <taxon>Thermomicrobiales</taxon>
        <taxon>environmental samples</taxon>
    </lineage>
</organism>
<protein>
    <submittedName>
        <fullName evidence="1">Uncharacterized protein</fullName>
    </submittedName>
</protein>
<reference evidence="1" key="1">
    <citation type="submission" date="2020-02" db="EMBL/GenBank/DDBJ databases">
        <authorList>
            <person name="Meier V. D."/>
        </authorList>
    </citation>
    <scope>NUCLEOTIDE SEQUENCE</scope>
    <source>
        <strain evidence="1">AVDCRST_MAG43</strain>
    </source>
</reference>
<accession>A0A6J4UKY6</accession>
<dbReference type="AlphaFoldDB" id="A0A6J4UKY6"/>